<reference evidence="2 3" key="2">
    <citation type="journal article" date="2013" name="Genome Biol. Evol.">
        <title>Genome sequencing of Giardia lamblia genotypes A2 and B isolates (DH and GS) and comparative analysis with the genomes of genotypes A1 and E (WB and Pig).</title>
        <authorList>
            <person name="Adam R.D."/>
            <person name="Dahlstrom E.W."/>
            <person name="Martens C.A."/>
            <person name="Bruno D.P."/>
            <person name="Barbian K.D."/>
            <person name="Ricklefs S.M."/>
            <person name="Hernandez M.M."/>
            <person name="Narla N.P."/>
            <person name="Patel R.B."/>
            <person name="Porcella S.F."/>
            <person name="Nash T.E."/>
        </authorList>
    </citation>
    <scope>NUCLEOTIDE SEQUENCE [LARGE SCALE GENOMIC DNA]</scope>
    <source>
        <strain evidence="2 3">DH</strain>
    </source>
</reference>
<accession>V6TQR1</accession>
<evidence type="ECO:0000313" key="3">
    <source>
        <dbReference type="Proteomes" id="UP000018320"/>
    </source>
</evidence>
<reference evidence="3" key="1">
    <citation type="submission" date="2012-02" db="EMBL/GenBank/DDBJ databases">
        <title>Genome sequencing of Giardia lamblia Genotypes A2 and B isolates (DH and GS) and comparative analysis with the genomes of Genotypes A1 and E (WB and Pig).</title>
        <authorList>
            <person name="Adam R."/>
            <person name="Dahlstrom E."/>
            <person name="Martens C."/>
            <person name="Bruno D."/>
            <person name="Barbian K."/>
            <person name="Porcella S.F."/>
            <person name="Nash T."/>
        </authorList>
    </citation>
    <scope>NUCLEOTIDE SEQUENCE</scope>
    <source>
        <strain evidence="3">DH</strain>
    </source>
</reference>
<evidence type="ECO:0000256" key="1">
    <source>
        <dbReference type="SAM" id="MobiDB-lite"/>
    </source>
</evidence>
<sequence length="321" mass="36052">MQKTMVGCCLSPADQIEVLRKLAEEVIRVRKIQETANDLVANPYRLYTYVIKTSVNWRKIATEINQNRNRIYHWYRETHLRNILNIKMTEEDRQIIRGIIIDGIESRRIVREDIYGKVREKFGKKYPRQELRMTYNNIINSRSIKTLFKKCGIQHSSRRSRSCAAIHHPSSAEQRLPNEEAFKPPVFRLPGYNDETPSSPQDEDETGTSVPENSLSAPPESVACSIVEPRNLPSSLSLVPPFAPTPSAAPNVYPIPSVYPAPGAVPYLQASGVLSLQPTPYPFGFGVPLTYVPVLIQSPGHISGWPVGTGDGPLGRPTRQP</sequence>
<gene>
    <name evidence="2" type="ORF">DHA2_151571</name>
</gene>
<dbReference type="VEuPathDB" id="GiardiaDB:QR46_4758"/>
<proteinExistence type="predicted"/>
<feature type="compositionally biased region" description="Polar residues" evidence="1">
    <location>
        <begin position="207"/>
        <end position="216"/>
    </location>
</feature>
<dbReference type="VEuPathDB" id="GiardiaDB:GL50803_00117191"/>
<feature type="region of interest" description="Disordered" evidence="1">
    <location>
        <begin position="160"/>
        <end position="220"/>
    </location>
</feature>
<evidence type="ECO:0000313" key="2">
    <source>
        <dbReference type="EMBL" id="ESU39360.1"/>
    </source>
</evidence>
<dbReference type="EMBL" id="AHGT01000003">
    <property type="protein sequence ID" value="ESU39360.1"/>
    <property type="molecule type" value="Genomic_DNA"/>
</dbReference>
<dbReference type="AlphaFoldDB" id="V6TQR1"/>
<organism evidence="2 3">
    <name type="scientific">Giardia intestinalis</name>
    <name type="common">Giardia lamblia</name>
    <dbReference type="NCBI Taxonomy" id="5741"/>
    <lineage>
        <taxon>Eukaryota</taxon>
        <taxon>Metamonada</taxon>
        <taxon>Diplomonadida</taxon>
        <taxon>Hexamitidae</taxon>
        <taxon>Giardiinae</taxon>
        <taxon>Giardia</taxon>
    </lineage>
</organism>
<dbReference type="VEuPathDB" id="GiardiaDB:DHA2_151571"/>
<name>V6TQR1_GIAIN</name>
<dbReference type="Proteomes" id="UP000018320">
    <property type="component" value="Unassembled WGS sequence"/>
</dbReference>
<dbReference type="VEuPathDB" id="GiardiaDB:GL50581_1998"/>
<comment type="caution">
    <text evidence="2">The sequence shown here is derived from an EMBL/GenBank/DDBJ whole genome shotgun (WGS) entry which is preliminary data.</text>
</comment>
<protein>
    <submittedName>
        <fullName evidence="2">Uncharacterized protein</fullName>
    </submittedName>
</protein>